<keyword evidence="1" id="KW-0812">Transmembrane</keyword>
<name>A0A841MZ57_9BACT</name>
<keyword evidence="3" id="KW-1185">Reference proteome</keyword>
<proteinExistence type="predicted"/>
<dbReference type="Proteomes" id="UP000588604">
    <property type="component" value="Unassembled WGS sequence"/>
</dbReference>
<sequence length="410" mass="47297">MNMNQSNPIKQFTFLAIGIYIILYGFPFPLDQIPLTHEFFSKYVIALKEKFILFFGHSILGIEKFEKIQMTGSGDTTFDYVSIPANLFIAVLSALVLVLIGKTRKYAASFYQWTLIYARYFVGLTLITYGIAKFLEGQFPGPSFYTMDTLVGNISPMGLAWRFFGYSDTYKIFMGLSEIIAGFLLLFRRTAILGALVSISVCLNIVLVNFSFDVPVKLFSSHLLLFSILVLLPKIKPIFEFFMLHKPSSLGEIKPKIYNKKFKVAWIIANIYLVGVVPVSRAIGHVQSQKFRTMENEWEGLYSGFDIDSNRPWNKLVLEKNYMVLQSENGPKEYFNIQEIKEEGEILIKNQKDEKNPHHLYIKKLDENQFEILLNLGEKEILAIGSKKEKSSYELVKRGFHWINEYPYNR</sequence>
<keyword evidence="1" id="KW-0472">Membrane</keyword>
<feature type="transmembrane region" description="Helical" evidence="1">
    <location>
        <begin position="12"/>
        <end position="30"/>
    </location>
</feature>
<keyword evidence="1" id="KW-1133">Transmembrane helix</keyword>
<feature type="transmembrane region" description="Helical" evidence="1">
    <location>
        <begin position="80"/>
        <end position="101"/>
    </location>
</feature>
<feature type="transmembrane region" description="Helical" evidence="1">
    <location>
        <begin position="264"/>
        <end position="284"/>
    </location>
</feature>
<accession>A0A841MZ57</accession>
<feature type="transmembrane region" description="Helical" evidence="1">
    <location>
        <begin position="113"/>
        <end position="132"/>
    </location>
</feature>
<reference evidence="2 3" key="1">
    <citation type="submission" date="2020-08" db="EMBL/GenBank/DDBJ databases">
        <title>Genomic Encyclopedia of Type Strains, Phase IV (KMG-IV): sequencing the most valuable type-strain genomes for metagenomic binning, comparative biology and taxonomic classification.</title>
        <authorList>
            <person name="Goeker M."/>
        </authorList>
    </citation>
    <scope>NUCLEOTIDE SEQUENCE [LARGE SCALE GENOMIC DNA]</scope>
    <source>
        <strain evidence="2 3">DSM 102044</strain>
    </source>
</reference>
<organism evidence="2 3">
    <name type="scientific">Algoriphagus iocasae</name>
    <dbReference type="NCBI Taxonomy" id="1836499"/>
    <lineage>
        <taxon>Bacteria</taxon>
        <taxon>Pseudomonadati</taxon>
        <taxon>Bacteroidota</taxon>
        <taxon>Cytophagia</taxon>
        <taxon>Cytophagales</taxon>
        <taxon>Cyclobacteriaceae</taxon>
        <taxon>Algoriphagus</taxon>
    </lineage>
</organism>
<dbReference type="EMBL" id="JACIJO010000003">
    <property type="protein sequence ID" value="MBB6327928.1"/>
    <property type="molecule type" value="Genomic_DNA"/>
</dbReference>
<evidence type="ECO:0000256" key="1">
    <source>
        <dbReference type="SAM" id="Phobius"/>
    </source>
</evidence>
<protein>
    <submittedName>
        <fullName evidence="2">Putative membrane protein YphA (DoxX/SURF4 family)</fullName>
    </submittedName>
</protein>
<comment type="caution">
    <text evidence="2">The sequence shown here is derived from an EMBL/GenBank/DDBJ whole genome shotgun (WGS) entry which is preliminary data.</text>
</comment>
<dbReference type="AlphaFoldDB" id="A0A841MZ57"/>
<feature type="transmembrane region" description="Helical" evidence="1">
    <location>
        <begin position="224"/>
        <end position="244"/>
    </location>
</feature>
<feature type="transmembrane region" description="Helical" evidence="1">
    <location>
        <begin position="192"/>
        <end position="212"/>
    </location>
</feature>
<evidence type="ECO:0000313" key="3">
    <source>
        <dbReference type="Proteomes" id="UP000588604"/>
    </source>
</evidence>
<evidence type="ECO:0000313" key="2">
    <source>
        <dbReference type="EMBL" id="MBB6327928.1"/>
    </source>
</evidence>
<gene>
    <name evidence="2" type="ORF">FHS59_003571</name>
</gene>